<dbReference type="InterPro" id="IPR029058">
    <property type="entry name" value="AB_hydrolase_fold"/>
</dbReference>
<accession>A0A895Y5R4</accession>
<feature type="signal peptide" evidence="4">
    <location>
        <begin position="1"/>
        <end position="19"/>
    </location>
</feature>
<proteinExistence type="inferred from homology"/>
<keyword evidence="2 4" id="KW-0732">Signal</keyword>
<evidence type="ECO:0000313" key="6">
    <source>
        <dbReference type="EMBL" id="QSB13057.1"/>
    </source>
</evidence>
<evidence type="ECO:0000256" key="4">
    <source>
        <dbReference type="SAM" id="SignalP"/>
    </source>
</evidence>
<evidence type="ECO:0000256" key="1">
    <source>
        <dbReference type="ARBA" id="ARBA00010088"/>
    </source>
</evidence>
<dbReference type="PROSITE" id="PS51257">
    <property type="entry name" value="PROKAR_LIPOPROTEIN"/>
    <property type="match status" value="1"/>
</dbReference>
<gene>
    <name evidence="6" type="ORF">JQS43_15525</name>
</gene>
<dbReference type="Pfam" id="PF08386">
    <property type="entry name" value="Abhydrolase_4"/>
    <property type="match status" value="1"/>
</dbReference>
<dbReference type="KEGG" id="nhy:JQS43_15525"/>
<dbReference type="InterPro" id="IPR051601">
    <property type="entry name" value="Serine_prot/Carboxylest_S33"/>
</dbReference>
<keyword evidence="7" id="KW-1185">Reference proteome</keyword>
<comment type="similarity">
    <text evidence="1">Belongs to the peptidase S33 family.</text>
</comment>
<evidence type="ECO:0000259" key="5">
    <source>
        <dbReference type="Pfam" id="PF08386"/>
    </source>
</evidence>
<sequence length="543" mass="56846">MKRTPRIAIAVLLATAVTAAGCNGVTEEPAEPEPTHAPAAWDTDVVWEPCPELPREALSQAMPAGVLPGIVMDLITGVAASLLTAGRTYECTTLPVPQDWAEPDSGDTFDLALVRVRKGDDPDRIGSLVVNPGGPGASGVDAAVYLSLQPLLGGLPDAVMDDFDLVGFDPRGVARSSPVSCFTDADLDESFGADPDPVSDADFDAAVDAAQQRVDKCDDAHGDGLSYYSTRQTAHDLDAIREAVGDEQLSYLGYSYGTLLGAVYAHLYPDNVRALVLDGAVDPSRGVEGAAEGATEGGQAAGFERAFDNFAAWCAATPGQCPLGDDARAVVTDAIEQARQDPVPGPGDRDATAGWVFYAVVSSLYVEELWPQLATAIHDLGQGDPRGVFTLADLYSGRDGNGSYPNMFDANAAINCADSDSELTVAEVRTRQEQQREAHPLFGAPLAVMALECVLWPGEPDPYPYGEAEGAPPILVIGTTGDPATPYESTPRLADLLGTGVVLTYEGEGHTVYPQSGCVNDAVHSYLLDVTAPEDGLTCSTGS</sequence>
<organism evidence="6 7">
    <name type="scientific">Natronosporangium hydrolyticum</name>
    <dbReference type="NCBI Taxonomy" id="2811111"/>
    <lineage>
        <taxon>Bacteria</taxon>
        <taxon>Bacillati</taxon>
        <taxon>Actinomycetota</taxon>
        <taxon>Actinomycetes</taxon>
        <taxon>Micromonosporales</taxon>
        <taxon>Micromonosporaceae</taxon>
        <taxon>Natronosporangium</taxon>
    </lineage>
</organism>
<name>A0A895Y5R4_9ACTN</name>
<dbReference type="InterPro" id="IPR013595">
    <property type="entry name" value="Pept_S33_TAP-like_C"/>
</dbReference>
<evidence type="ECO:0000256" key="2">
    <source>
        <dbReference type="ARBA" id="ARBA00022729"/>
    </source>
</evidence>
<dbReference type="GO" id="GO:0016787">
    <property type="term" value="F:hydrolase activity"/>
    <property type="evidence" value="ECO:0007669"/>
    <property type="project" value="UniProtKB-KW"/>
</dbReference>
<reference evidence="6" key="1">
    <citation type="submission" date="2021-02" db="EMBL/GenBank/DDBJ databases">
        <title>Natrosporangium hydrolyticum gen. nov., sp. nov, a haloalkaliphilic actinobacterium from a soda solonchak soil.</title>
        <authorList>
            <person name="Sorokin D.Y."/>
            <person name="Khijniak T.V."/>
            <person name="Zakharycheva A.P."/>
            <person name="Boueva O.V."/>
            <person name="Ariskina E.V."/>
            <person name="Hahnke R.L."/>
            <person name="Bunk B."/>
            <person name="Sproer C."/>
            <person name="Schumann P."/>
            <person name="Evtushenko L.I."/>
            <person name="Kublanov I.V."/>
        </authorList>
    </citation>
    <scope>NUCLEOTIDE SEQUENCE</scope>
    <source>
        <strain evidence="6">DSM 106523</strain>
    </source>
</reference>
<evidence type="ECO:0000313" key="7">
    <source>
        <dbReference type="Proteomes" id="UP000662857"/>
    </source>
</evidence>
<evidence type="ECO:0000256" key="3">
    <source>
        <dbReference type="ARBA" id="ARBA00022801"/>
    </source>
</evidence>
<dbReference type="PANTHER" id="PTHR43248">
    <property type="entry name" value="2-SUCCINYL-6-HYDROXY-2,4-CYCLOHEXADIENE-1-CARBOXYLATE SYNTHASE"/>
    <property type="match status" value="1"/>
</dbReference>
<dbReference type="SUPFAM" id="SSF53474">
    <property type="entry name" value="alpha/beta-Hydrolases"/>
    <property type="match status" value="1"/>
</dbReference>
<keyword evidence="3 6" id="KW-0378">Hydrolase</keyword>
<dbReference type="Gene3D" id="3.40.50.1820">
    <property type="entry name" value="alpha/beta hydrolase"/>
    <property type="match status" value="1"/>
</dbReference>
<feature type="chain" id="PRO_5038775919" evidence="4">
    <location>
        <begin position="20"/>
        <end position="543"/>
    </location>
</feature>
<dbReference type="RefSeq" id="WP_239675118.1">
    <property type="nucleotide sequence ID" value="NZ_CP070499.1"/>
</dbReference>
<dbReference type="Proteomes" id="UP000662857">
    <property type="component" value="Chromosome"/>
</dbReference>
<dbReference type="EMBL" id="CP070499">
    <property type="protein sequence ID" value="QSB13057.1"/>
    <property type="molecule type" value="Genomic_DNA"/>
</dbReference>
<feature type="domain" description="Peptidase S33 tripeptidyl aminopeptidase-like C-terminal" evidence="5">
    <location>
        <begin position="440"/>
        <end position="539"/>
    </location>
</feature>
<dbReference type="PANTHER" id="PTHR43248:SF29">
    <property type="entry name" value="TRIPEPTIDYL AMINOPEPTIDASE"/>
    <property type="match status" value="1"/>
</dbReference>
<protein>
    <submittedName>
        <fullName evidence="6">Alpha/beta fold hydrolase</fullName>
    </submittedName>
</protein>
<dbReference type="AlphaFoldDB" id="A0A895Y5R4"/>